<evidence type="ECO:0000256" key="2">
    <source>
        <dbReference type="ARBA" id="ARBA00006434"/>
    </source>
</evidence>
<feature type="transmembrane region" description="Helical" evidence="12">
    <location>
        <begin position="409"/>
        <end position="433"/>
    </location>
</feature>
<keyword evidence="8" id="KW-0406">Ion transport</keyword>
<dbReference type="InParanoid" id="T1EJ03"/>
<organism evidence="14 15">
    <name type="scientific">Helobdella robusta</name>
    <name type="common">Californian leech</name>
    <dbReference type="NCBI Taxonomy" id="6412"/>
    <lineage>
        <taxon>Eukaryota</taxon>
        <taxon>Metazoa</taxon>
        <taxon>Spiralia</taxon>
        <taxon>Lophotrochozoa</taxon>
        <taxon>Annelida</taxon>
        <taxon>Clitellata</taxon>
        <taxon>Hirudinea</taxon>
        <taxon>Rhynchobdellida</taxon>
        <taxon>Glossiphoniidae</taxon>
        <taxon>Helobdella</taxon>
    </lineage>
</organism>
<dbReference type="STRING" id="6412.T1EJ03"/>
<dbReference type="EMBL" id="AMQM01005650">
    <property type="status" value="NOT_ANNOTATED_CDS"/>
    <property type="molecule type" value="Genomic_DNA"/>
</dbReference>
<feature type="transmembrane region" description="Helical" evidence="12">
    <location>
        <begin position="440"/>
        <end position="460"/>
    </location>
</feature>
<name>T1EJ03_HELRO</name>
<evidence type="ECO:0000256" key="8">
    <source>
        <dbReference type="ARBA" id="ARBA00023065"/>
    </source>
</evidence>
<evidence type="ECO:0000256" key="7">
    <source>
        <dbReference type="ARBA" id="ARBA00023053"/>
    </source>
</evidence>
<dbReference type="GO" id="GO:0015293">
    <property type="term" value="F:symporter activity"/>
    <property type="evidence" value="ECO:0000318"/>
    <property type="project" value="GO_Central"/>
</dbReference>
<dbReference type="InterPro" id="IPR038377">
    <property type="entry name" value="Na/Glc_symporter_sf"/>
</dbReference>
<dbReference type="HOGENOM" id="CLU_018808_11_3_1"/>
<sequence length="472" mass="52313">HFHWLDYTIFLAFLIVSTLVGLFFGWQGRKTTSSKKFLTGGGEIHWILISFSMQASFFSAIFILSAPGEIYAYGTCYSYLGLSYFIGKPLAMHFYIPILYKMKILSAYEYLERRFNKLIRICGSIIFVLQTLLYLPLVLYTPALALAQVTGISILWSIIFCGLVCTLYTCLGGMKATAWNDTVQMVIIFTGLITVICVGITRVGGFGEFYRRNLEGGRFILNDFRIDPTLRTTFWTQVLGGIFYTTFNLSSNQVIVQKFFSSKTVKDAYKALYLSAICCFCILMLITCIGLLSYAFYYKCDPLTSGRVGKLDQVVPLMVMEILEGYPGLPGLFITTAFCAALSSMSGCLNGLAAVILTDFIEPTFRKTRRAVKDRSRVILTRMLVLFSGLYTTILAYNAHYLGESTMQLSFSACGITGGPLFAVITLGMLCSFTNITGCIVGLIAGIVFGSWVAFAALAVKVTAPMLPFDNS</sequence>
<feature type="transmembrane region" description="Helical" evidence="12">
    <location>
        <begin position="118"/>
        <end position="139"/>
    </location>
</feature>
<evidence type="ECO:0000313" key="15">
    <source>
        <dbReference type="Proteomes" id="UP000015101"/>
    </source>
</evidence>
<reference evidence="15" key="1">
    <citation type="submission" date="2012-12" db="EMBL/GenBank/DDBJ databases">
        <authorList>
            <person name="Hellsten U."/>
            <person name="Grimwood J."/>
            <person name="Chapman J.A."/>
            <person name="Shapiro H."/>
            <person name="Aerts A."/>
            <person name="Otillar R.P."/>
            <person name="Terry A.Y."/>
            <person name="Boore J.L."/>
            <person name="Simakov O."/>
            <person name="Marletaz F."/>
            <person name="Cho S.-J."/>
            <person name="Edsinger-Gonzales E."/>
            <person name="Havlak P."/>
            <person name="Kuo D.-H."/>
            <person name="Larsson T."/>
            <person name="Lv J."/>
            <person name="Arendt D."/>
            <person name="Savage R."/>
            <person name="Osoegawa K."/>
            <person name="de Jong P."/>
            <person name="Lindberg D.R."/>
            <person name="Seaver E.C."/>
            <person name="Weisblat D.A."/>
            <person name="Putnam N.H."/>
            <person name="Grigoriev I.V."/>
            <person name="Rokhsar D.S."/>
        </authorList>
    </citation>
    <scope>NUCLEOTIDE SEQUENCE</scope>
</reference>
<proteinExistence type="inferred from homology"/>
<comment type="subcellular location">
    <subcellularLocation>
        <location evidence="1">Cell membrane</location>
        <topology evidence="1">Multi-pass membrane protein</topology>
    </subcellularLocation>
</comment>
<evidence type="ECO:0000256" key="12">
    <source>
        <dbReference type="SAM" id="Phobius"/>
    </source>
</evidence>
<protein>
    <submittedName>
        <fullName evidence="13 14">Uncharacterized protein</fullName>
    </submittedName>
</protein>
<evidence type="ECO:0000256" key="9">
    <source>
        <dbReference type="ARBA" id="ARBA00023136"/>
    </source>
</evidence>
<dbReference type="NCBIfam" id="TIGR00813">
    <property type="entry name" value="sss"/>
    <property type="match status" value="1"/>
</dbReference>
<feature type="transmembrane region" description="Helical" evidence="12">
    <location>
        <begin position="332"/>
        <end position="357"/>
    </location>
</feature>
<feature type="transmembrane region" description="Helical" evidence="12">
    <location>
        <begin position="6"/>
        <end position="26"/>
    </location>
</feature>
<keyword evidence="9 12" id="KW-0472">Membrane</keyword>
<dbReference type="EMBL" id="KB097026">
    <property type="protein sequence ID" value="ESO00063.1"/>
    <property type="molecule type" value="Genomic_DNA"/>
</dbReference>
<dbReference type="PROSITE" id="PS50283">
    <property type="entry name" value="NA_SOLUT_SYMP_3"/>
    <property type="match status" value="1"/>
</dbReference>
<dbReference type="Gene3D" id="1.20.1730.10">
    <property type="entry name" value="Sodium/glucose cotransporter"/>
    <property type="match status" value="1"/>
</dbReference>
<dbReference type="KEGG" id="hro:HELRODRAFT_140272"/>
<accession>T1EJ03</accession>
<feature type="transmembrane region" description="Helical" evidence="12">
    <location>
        <begin position="378"/>
        <end position="397"/>
    </location>
</feature>
<evidence type="ECO:0000256" key="3">
    <source>
        <dbReference type="ARBA" id="ARBA00022448"/>
    </source>
</evidence>
<dbReference type="OrthoDB" id="6132759at2759"/>
<dbReference type="RefSeq" id="XP_009021837.1">
    <property type="nucleotide sequence ID" value="XM_009023589.1"/>
</dbReference>
<keyword evidence="6 12" id="KW-1133">Transmembrane helix</keyword>
<dbReference type="AlphaFoldDB" id="T1EJ03"/>
<evidence type="ECO:0000313" key="14">
    <source>
        <dbReference type="EnsemblMetazoa" id="HelroP140272"/>
    </source>
</evidence>
<evidence type="ECO:0000256" key="5">
    <source>
        <dbReference type="ARBA" id="ARBA00022692"/>
    </source>
</evidence>
<gene>
    <name evidence="14" type="primary">20196553</name>
    <name evidence="13" type="ORF">HELRODRAFT_140272</name>
</gene>
<keyword evidence="3" id="KW-0813">Transport</keyword>
<feature type="transmembrane region" description="Helical" evidence="12">
    <location>
        <begin position="271"/>
        <end position="297"/>
    </location>
</feature>
<dbReference type="OMA" id="TQYAYII"/>
<dbReference type="GO" id="GO:0005886">
    <property type="term" value="C:plasma membrane"/>
    <property type="evidence" value="ECO:0007669"/>
    <property type="project" value="UniProtKB-SubCell"/>
</dbReference>
<evidence type="ECO:0000256" key="4">
    <source>
        <dbReference type="ARBA" id="ARBA00022475"/>
    </source>
</evidence>
<dbReference type="CTD" id="20196553"/>
<evidence type="ECO:0000256" key="10">
    <source>
        <dbReference type="ARBA" id="ARBA00023201"/>
    </source>
</evidence>
<feature type="transmembrane region" description="Helical" evidence="12">
    <location>
        <begin position="46"/>
        <end position="65"/>
    </location>
</feature>
<feature type="transmembrane region" description="Helical" evidence="12">
    <location>
        <begin position="234"/>
        <end position="250"/>
    </location>
</feature>
<dbReference type="InterPro" id="IPR001734">
    <property type="entry name" value="Na/solute_symporter"/>
</dbReference>
<evidence type="ECO:0000256" key="11">
    <source>
        <dbReference type="RuleBase" id="RU362091"/>
    </source>
</evidence>
<reference evidence="13 15" key="2">
    <citation type="journal article" date="2013" name="Nature">
        <title>Insights into bilaterian evolution from three spiralian genomes.</title>
        <authorList>
            <person name="Simakov O."/>
            <person name="Marletaz F."/>
            <person name="Cho S.J."/>
            <person name="Edsinger-Gonzales E."/>
            <person name="Havlak P."/>
            <person name="Hellsten U."/>
            <person name="Kuo D.H."/>
            <person name="Larsson T."/>
            <person name="Lv J."/>
            <person name="Arendt D."/>
            <person name="Savage R."/>
            <person name="Osoegawa K."/>
            <person name="de Jong P."/>
            <person name="Grimwood J."/>
            <person name="Chapman J.A."/>
            <person name="Shapiro H."/>
            <person name="Aerts A."/>
            <person name="Otillar R.P."/>
            <person name="Terry A.Y."/>
            <person name="Boore J.L."/>
            <person name="Grigoriev I.V."/>
            <person name="Lindberg D.R."/>
            <person name="Seaver E.C."/>
            <person name="Weisblat D.A."/>
            <person name="Putnam N.H."/>
            <person name="Rokhsar D.S."/>
        </authorList>
    </citation>
    <scope>NUCLEOTIDE SEQUENCE</scope>
</reference>
<dbReference type="InterPro" id="IPR051163">
    <property type="entry name" value="Sodium:Solute_Symporter_SSF"/>
</dbReference>
<evidence type="ECO:0000313" key="13">
    <source>
        <dbReference type="EMBL" id="ESO00063.1"/>
    </source>
</evidence>
<keyword evidence="4" id="KW-1003">Cell membrane</keyword>
<dbReference type="Pfam" id="PF00474">
    <property type="entry name" value="SSF"/>
    <property type="match status" value="1"/>
</dbReference>
<comment type="similarity">
    <text evidence="2 11">Belongs to the sodium:solute symporter (SSF) (TC 2.A.21) family.</text>
</comment>
<evidence type="ECO:0000256" key="6">
    <source>
        <dbReference type="ARBA" id="ARBA00022989"/>
    </source>
</evidence>
<evidence type="ECO:0000256" key="1">
    <source>
        <dbReference type="ARBA" id="ARBA00004651"/>
    </source>
</evidence>
<feature type="transmembrane region" description="Helical" evidence="12">
    <location>
        <begin position="145"/>
        <end position="171"/>
    </location>
</feature>
<reference evidence="14" key="3">
    <citation type="submission" date="2015-06" db="UniProtKB">
        <authorList>
            <consortium name="EnsemblMetazoa"/>
        </authorList>
    </citation>
    <scope>IDENTIFICATION</scope>
</reference>
<dbReference type="eggNOG" id="KOG2349">
    <property type="taxonomic scope" value="Eukaryota"/>
</dbReference>
<feature type="transmembrane region" description="Helical" evidence="12">
    <location>
        <begin position="183"/>
        <end position="204"/>
    </location>
</feature>
<dbReference type="EnsemblMetazoa" id="HelroT140272">
    <property type="protein sequence ID" value="HelroP140272"/>
    <property type="gene ID" value="HelroG140272"/>
</dbReference>
<keyword evidence="10" id="KW-0739">Sodium transport</keyword>
<keyword evidence="15" id="KW-1185">Reference proteome</keyword>
<dbReference type="Proteomes" id="UP000015101">
    <property type="component" value="Unassembled WGS sequence"/>
</dbReference>
<dbReference type="GeneID" id="20196553"/>
<keyword evidence="5 12" id="KW-0812">Transmembrane</keyword>
<dbReference type="GO" id="GO:0006814">
    <property type="term" value="P:sodium ion transport"/>
    <property type="evidence" value="ECO:0000318"/>
    <property type="project" value="GO_Central"/>
</dbReference>
<feature type="transmembrane region" description="Helical" evidence="12">
    <location>
        <begin position="77"/>
        <end position="98"/>
    </location>
</feature>
<keyword evidence="7" id="KW-0915">Sodium</keyword>
<dbReference type="PANTHER" id="PTHR42985">
    <property type="entry name" value="SODIUM-COUPLED MONOCARBOXYLATE TRANSPORTER"/>
    <property type="match status" value="1"/>
</dbReference>
<dbReference type="PANTHER" id="PTHR42985:SF2">
    <property type="entry name" value="SODIUM-DEPENDENT MULTIVITAMIN TRANSPORTER"/>
    <property type="match status" value="1"/>
</dbReference>